<dbReference type="InterPro" id="IPR010718">
    <property type="entry name" value="DUF1294"/>
</dbReference>
<keyword evidence="1" id="KW-1133">Transmembrane helix</keyword>
<evidence type="ECO:0000313" key="3">
    <source>
        <dbReference type="Proteomes" id="UP001208938"/>
    </source>
</evidence>
<sequence length="133" mass="14565">MSVTVFYAIALYLVAINLLTFAMFRIDKQRAIGDGWRIPEANLLTAAFFGGSVGARAGQVLLRHKSRKEPFRSQLKGIMILQVAVVMIATAAFFMPSQRGRVLSMLQATLTAQSAPAESFSRPAQVIIHRGVN</sequence>
<dbReference type="RefSeq" id="WP_264504696.1">
    <property type="nucleotide sequence ID" value="NZ_JAPDFL010000001.1"/>
</dbReference>
<comment type="caution">
    <text evidence="2">The sequence shown here is derived from an EMBL/GenBank/DDBJ whole genome shotgun (WGS) entry which is preliminary data.</text>
</comment>
<protein>
    <submittedName>
        <fullName evidence="2">DUF1294 domain-containing protein</fullName>
    </submittedName>
</protein>
<feature type="transmembrane region" description="Helical" evidence="1">
    <location>
        <begin position="38"/>
        <end position="57"/>
    </location>
</feature>
<evidence type="ECO:0000313" key="2">
    <source>
        <dbReference type="EMBL" id="MCW1931594.1"/>
    </source>
</evidence>
<organism evidence="2 3">
    <name type="scientific">Pararhodobacter zhoushanensis</name>
    <dbReference type="NCBI Taxonomy" id="2479545"/>
    <lineage>
        <taxon>Bacteria</taxon>
        <taxon>Pseudomonadati</taxon>
        <taxon>Pseudomonadota</taxon>
        <taxon>Alphaproteobacteria</taxon>
        <taxon>Rhodobacterales</taxon>
        <taxon>Paracoccaceae</taxon>
        <taxon>Pararhodobacter</taxon>
    </lineage>
</organism>
<gene>
    <name evidence="2" type="ORF">OKW52_04785</name>
</gene>
<dbReference type="Proteomes" id="UP001208938">
    <property type="component" value="Unassembled WGS sequence"/>
</dbReference>
<dbReference type="Pfam" id="PF06961">
    <property type="entry name" value="DUF1294"/>
    <property type="match status" value="1"/>
</dbReference>
<reference evidence="2 3" key="1">
    <citation type="submission" date="2022-10" db="EMBL/GenBank/DDBJ databases">
        <title>Pararhodobacter sp. nov., isolated from marine algae.</title>
        <authorList>
            <person name="Choi B.J."/>
            <person name="Kim J.M."/>
            <person name="Lee J.K."/>
            <person name="Choi D.G."/>
            <person name="Jeon C.O."/>
        </authorList>
    </citation>
    <scope>NUCLEOTIDE SEQUENCE [LARGE SCALE GENOMIC DNA]</scope>
    <source>
        <strain evidence="2 3">ZQ420</strain>
    </source>
</reference>
<proteinExistence type="predicted"/>
<keyword evidence="3" id="KW-1185">Reference proteome</keyword>
<keyword evidence="1" id="KW-0472">Membrane</keyword>
<accession>A0ABT3GVN8</accession>
<dbReference type="EMBL" id="JAPDFL010000001">
    <property type="protein sequence ID" value="MCW1931594.1"/>
    <property type="molecule type" value="Genomic_DNA"/>
</dbReference>
<name>A0ABT3GVN8_9RHOB</name>
<feature type="transmembrane region" description="Helical" evidence="1">
    <location>
        <begin position="77"/>
        <end position="95"/>
    </location>
</feature>
<keyword evidence="1" id="KW-0812">Transmembrane</keyword>
<evidence type="ECO:0000256" key="1">
    <source>
        <dbReference type="SAM" id="Phobius"/>
    </source>
</evidence>
<feature type="transmembrane region" description="Helical" evidence="1">
    <location>
        <begin position="6"/>
        <end position="26"/>
    </location>
</feature>